<dbReference type="Proteomes" id="UP000295136">
    <property type="component" value="Unassembled WGS sequence"/>
</dbReference>
<evidence type="ECO:0000259" key="1">
    <source>
        <dbReference type="Pfam" id="PF13115"/>
    </source>
</evidence>
<accession>A0A4V2ZAF7</accession>
<name>A0A4V2ZAF7_9ACTN</name>
<keyword evidence="3" id="KW-1185">Reference proteome</keyword>
<dbReference type="InterPro" id="IPR032693">
    <property type="entry name" value="YtkA-like_dom"/>
</dbReference>
<sequence>MSTKVKFVLPAVVVALIAAALLVVPPWLTGAGGTTMTASTAAYTVRLSTDGPREGPNTFDLDVTTRDGAPADLDDVTLQPVMPQMGHAYPPVTAVRTGPGRYRAKDTVLAMTGYWQINVTLRGANDVQHAAFTLLVS</sequence>
<comment type="caution">
    <text evidence="2">The sequence shown here is derived from an EMBL/GenBank/DDBJ whole genome shotgun (WGS) entry which is preliminary data.</text>
</comment>
<organism evidence="2 3">
    <name type="scientific">Nonomuraea mesophila</name>
    <dbReference type="NCBI Taxonomy" id="2530382"/>
    <lineage>
        <taxon>Bacteria</taxon>
        <taxon>Bacillati</taxon>
        <taxon>Actinomycetota</taxon>
        <taxon>Actinomycetes</taxon>
        <taxon>Streptosporangiales</taxon>
        <taxon>Streptosporangiaceae</taxon>
        <taxon>Nonomuraea</taxon>
    </lineage>
</organism>
<protein>
    <recommendedName>
        <fullName evidence="1">YtkA-like domain-containing protein</fullName>
    </recommendedName>
</protein>
<reference evidence="2 3" key="1">
    <citation type="submission" date="2019-03" db="EMBL/GenBank/DDBJ databases">
        <title>Draft genome sequences of novel Actinobacteria.</title>
        <authorList>
            <person name="Sahin N."/>
            <person name="Ay H."/>
            <person name="Saygin H."/>
        </authorList>
    </citation>
    <scope>NUCLEOTIDE SEQUENCE [LARGE SCALE GENOMIC DNA]</scope>
    <source>
        <strain evidence="2 3">6K102</strain>
    </source>
</reference>
<proteinExistence type="predicted"/>
<evidence type="ECO:0000313" key="2">
    <source>
        <dbReference type="EMBL" id="TDE52829.1"/>
    </source>
</evidence>
<dbReference type="EMBL" id="SMLD01000041">
    <property type="protein sequence ID" value="TDE52829.1"/>
    <property type="molecule type" value="Genomic_DNA"/>
</dbReference>
<feature type="domain" description="YtkA-like" evidence="1">
    <location>
        <begin position="41"/>
        <end position="119"/>
    </location>
</feature>
<gene>
    <name evidence="2" type="ORF">E1295_17970</name>
</gene>
<dbReference type="AlphaFoldDB" id="A0A4V2ZAF7"/>
<dbReference type="Pfam" id="PF13115">
    <property type="entry name" value="YtkA"/>
    <property type="match status" value="1"/>
</dbReference>
<evidence type="ECO:0000313" key="3">
    <source>
        <dbReference type="Proteomes" id="UP000295136"/>
    </source>
</evidence>